<reference evidence="7" key="1">
    <citation type="submission" date="2021-01" db="EMBL/GenBank/DDBJ databases">
        <authorList>
            <person name="Corre E."/>
            <person name="Pelletier E."/>
            <person name="Niang G."/>
            <person name="Scheremetjew M."/>
            <person name="Finn R."/>
            <person name="Kale V."/>
            <person name="Holt S."/>
            <person name="Cochrane G."/>
            <person name="Meng A."/>
            <person name="Brown T."/>
            <person name="Cohen L."/>
        </authorList>
    </citation>
    <scope>NUCLEOTIDE SEQUENCE</scope>
    <source>
        <strain evidence="7">SL-175</strain>
    </source>
</reference>
<evidence type="ECO:0000256" key="3">
    <source>
        <dbReference type="ARBA" id="ARBA00023242"/>
    </source>
</evidence>
<dbReference type="GO" id="GO:0019843">
    <property type="term" value="F:rRNA binding"/>
    <property type="evidence" value="ECO:0007669"/>
    <property type="project" value="UniProtKB-UniRule"/>
</dbReference>
<dbReference type="PROSITE" id="PS50833">
    <property type="entry name" value="BRIX"/>
    <property type="match status" value="1"/>
</dbReference>
<evidence type="ECO:0000256" key="2">
    <source>
        <dbReference type="ARBA" id="ARBA00010782"/>
    </source>
</evidence>
<dbReference type="GO" id="GO:0005730">
    <property type="term" value="C:nucleolus"/>
    <property type="evidence" value="ECO:0007669"/>
    <property type="project" value="UniProtKB-SubCell"/>
</dbReference>
<evidence type="ECO:0000256" key="1">
    <source>
        <dbReference type="ARBA" id="ARBA00004604"/>
    </source>
</evidence>
<gene>
    <name evidence="7" type="ORF">MANT1106_LOCUS7650</name>
</gene>
<comment type="subcellular location">
    <subcellularLocation>
        <location evidence="1 4">Nucleus</location>
        <location evidence="1 4">Nucleolus</location>
    </subcellularLocation>
</comment>
<dbReference type="PANTHER" id="PTHR12728:SF0">
    <property type="entry name" value="RIBOSOME PRODUCTION FACTOR 2 HOMOLOG"/>
    <property type="match status" value="1"/>
</dbReference>
<sequence length="338" mass="37641">MEPSSMEPSLTDPKSTVNLILKKAKTPLGKRLLMKKAPKLVETDGKMCLMLHGGRSSQTLKNLMTDLGVMKKGECHKMSRKNDGIRPFEGGGETSLEFYAQKADAGSFMLGQQTKKRPDCLTLGRFFDYHLFDMVELLVSEYKSIHSFGSAGNQAVLGSKPCMVFLGDRFETEPAMKLTKNILLDVFRGRPATRINLKGVDRVIVCTALEDKVLFRQCAIKYKKSGTRMPMVDLQEMGPSFDFKLGRHQEAPSDVKKAAYAKAKGARKVKNVSQDALEGKVGRIYVEKQVGLDEMAMMKPKGLKRERRQAAEEREEAKKAPKKKKLAAAAADQDEDEA</sequence>
<evidence type="ECO:0000313" key="7">
    <source>
        <dbReference type="EMBL" id="CAD8704968.1"/>
    </source>
</evidence>
<dbReference type="SMART" id="SM00879">
    <property type="entry name" value="Brix"/>
    <property type="match status" value="1"/>
</dbReference>
<name>A0A7S0SEP5_9CHLO</name>
<dbReference type="GO" id="GO:0000463">
    <property type="term" value="P:maturation of LSU-rRNA from tricistronic rRNA transcript (SSU-rRNA, 5.8S rRNA, LSU-rRNA)"/>
    <property type="evidence" value="ECO:0007669"/>
    <property type="project" value="TreeGrafter"/>
</dbReference>
<evidence type="ECO:0000256" key="5">
    <source>
        <dbReference type="SAM" id="MobiDB-lite"/>
    </source>
</evidence>
<dbReference type="InterPro" id="IPR007109">
    <property type="entry name" value="Brix"/>
</dbReference>
<feature type="domain" description="Brix" evidence="6">
    <location>
        <begin position="46"/>
        <end position="254"/>
    </location>
</feature>
<feature type="region of interest" description="Disordered" evidence="5">
    <location>
        <begin position="299"/>
        <end position="338"/>
    </location>
</feature>
<evidence type="ECO:0000256" key="4">
    <source>
        <dbReference type="RuleBase" id="RU367086"/>
    </source>
</evidence>
<comment type="similarity">
    <text evidence="2 4">Belongs to the RPF2 family.</text>
</comment>
<dbReference type="InterPro" id="IPR039770">
    <property type="entry name" value="Rpf2"/>
</dbReference>
<dbReference type="EMBL" id="HBFC01013118">
    <property type="protein sequence ID" value="CAD8704968.1"/>
    <property type="molecule type" value="Transcribed_RNA"/>
</dbReference>
<evidence type="ECO:0000259" key="6">
    <source>
        <dbReference type="PROSITE" id="PS50833"/>
    </source>
</evidence>
<organism evidence="7">
    <name type="scientific">Mantoniella antarctica</name>
    <dbReference type="NCBI Taxonomy" id="81844"/>
    <lineage>
        <taxon>Eukaryota</taxon>
        <taxon>Viridiplantae</taxon>
        <taxon>Chlorophyta</taxon>
        <taxon>Mamiellophyceae</taxon>
        <taxon>Mamiellales</taxon>
        <taxon>Mamiellaceae</taxon>
        <taxon>Mantoniella</taxon>
    </lineage>
</organism>
<dbReference type="AlphaFoldDB" id="A0A7S0SEP5"/>
<dbReference type="Pfam" id="PF04427">
    <property type="entry name" value="Brix"/>
    <property type="match status" value="1"/>
</dbReference>
<dbReference type="GO" id="GO:0000027">
    <property type="term" value="P:ribosomal large subunit assembly"/>
    <property type="evidence" value="ECO:0007669"/>
    <property type="project" value="InterPro"/>
</dbReference>
<feature type="compositionally biased region" description="Basic and acidic residues" evidence="5">
    <location>
        <begin position="308"/>
        <end position="319"/>
    </location>
</feature>
<dbReference type="PANTHER" id="PTHR12728">
    <property type="entry name" value="BRIX DOMAIN CONTAINING PROTEIN"/>
    <property type="match status" value="1"/>
</dbReference>
<accession>A0A7S0SEP5</accession>
<proteinExistence type="inferred from homology"/>
<keyword evidence="3 4" id="KW-0539">Nucleus</keyword>
<protein>
    <recommendedName>
        <fullName evidence="4">Ribosome production factor 2 homolog</fullName>
    </recommendedName>
    <alternativeName>
        <fullName evidence="4">Ribosome biogenesis protein RPF2 homolog</fullName>
    </alternativeName>
</protein>